<comment type="cofactor">
    <cofactor evidence="1">
        <name>FMN</name>
        <dbReference type="ChEBI" id="CHEBI:58210"/>
    </cofactor>
</comment>
<evidence type="ECO:0000256" key="2">
    <source>
        <dbReference type="ARBA" id="ARBA00022630"/>
    </source>
</evidence>
<keyword evidence="2" id="KW-0285">Flavoprotein</keyword>
<organism evidence="7 8">
    <name type="scientific">Variovorax defluvii</name>
    <dbReference type="NCBI Taxonomy" id="913761"/>
    <lineage>
        <taxon>Bacteria</taxon>
        <taxon>Pseudomonadati</taxon>
        <taxon>Pseudomonadota</taxon>
        <taxon>Betaproteobacteria</taxon>
        <taxon>Burkholderiales</taxon>
        <taxon>Comamonadaceae</taxon>
        <taxon>Variovorax</taxon>
    </lineage>
</organism>
<dbReference type="PROSITE" id="PS51349">
    <property type="entry name" value="FMN_HYDROXY_ACID_DH_2"/>
    <property type="match status" value="1"/>
</dbReference>
<dbReference type="PANTHER" id="PTHR10578:SF107">
    <property type="entry name" value="2-HYDROXYACID OXIDASE 1"/>
    <property type="match status" value="1"/>
</dbReference>
<keyword evidence="4" id="KW-0560">Oxidoreductase</keyword>
<dbReference type="CDD" id="cd02809">
    <property type="entry name" value="alpha_hydroxyacid_oxid_FMN"/>
    <property type="match status" value="1"/>
</dbReference>
<dbReference type="EMBL" id="BAABGJ010000013">
    <property type="protein sequence ID" value="GAA4338503.1"/>
    <property type="molecule type" value="Genomic_DNA"/>
</dbReference>
<evidence type="ECO:0000313" key="8">
    <source>
        <dbReference type="Proteomes" id="UP001500975"/>
    </source>
</evidence>
<accession>A0ABP8HFK0</accession>
<dbReference type="InterPro" id="IPR008259">
    <property type="entry name" value="FMN_hydac_DH_AS"/>
</dbReference>
<dbReference type="SUPFAM" id="SSF51395">
    <property type="entry name" value="FMN-linked oxidoreductases"/>
    <property type="match status" value="1"/>
</dbReference>
<name>A0ABP8HFK0_9BURK</name>
<protein>
    <submittedName>
        <fullName evidence="7">Alpha-hydroxy-acid oxidizing protein</fullName>
    </submittedName>
</protein>
<evidence type="ECO:0000256" key="3">
    <source>
        <dbReference type="ARBA" id="ARBA00022643"/>
    </source>
</evidence>
<sequence length="385" mass="41785">MNLKQAASIGDLRELARRRLPRMVFDYIDGAAGEEITSKRNRVALDEVCLIPGALVDVSSRHHATKLFGREVSFPAIVGPTGLNGAFWPEGDVALARGAARAGIPFVLSTAATVRLNPFLKVAGPLRWFQLYMMKDRGLVEAFLQRIFQSGFNVLQLTVDTSVSGRRNRDIRNAFTLPFRWTARNFIDSALHPRWSTSMLRSGPPMLRLFEEIAGAPPRGATISDVMQQQLSSSFTWKDLEWLRARWRGYLVLKGISTEEQSRRSMDAGSDGIVVSNHGGRQLDGTRSSVEWLPRIVDAVAGRMTVLVDSGFRSGNDIGKAIALGADGVKLGRAALYGLAAGGEEGVVHALAIIKAELDRTMALCGASSIGQLRGRVDGVGAASL</sequence>
<dbReference type="InterPro" id="IPR012133">
    <property type="entry name" value="Alpha-hydoxy_acid_DH_FMN"/>
</dbReference>
<evidence type="ECO:0000256" key="1">
    <source>
        <dbReference type="ARBA" id="ARBA00001917"/>
    </source>
</evidence>
<dbReference type="Proteomes" id="UP001500975">
    <property type="component" value="Unassembled WGS sequence"/>
</dbReference>
<reference evidence="8" key="1">
    <citation type="journal article" date="2019" name="Int. J. Syst. Evol. Microbiol.">
        <title>The Global Catalogue of Microorganisms (GCM) 10K type strain sequencing project: providing services to taxonomists for standard genome sequencing and annotation.</title>
        <authorList>
            <consortium name="The Broad Institute Genomics Platform"/>
            <consortium name="The Broad Institute Genome Sequencing Center for Infectious Disease"/>
            <person name="Wu L."/>
            <person name="Ma J."/>
        </authorList>
    </citation>
    <scope>NUCLEOTIDE SEQUENCE [LARGE SCALE GENOMIC DNA]</scope>
    <source>
        <strain evidence="8">JCM 17804</strain>
    </source>
</reference>
<dbReference type="PIRSF" id="PIRSF000138">
    <property type="entry name" value="Al-hdrx_acd_dh"/>
    <property type="match status" value="1"/>
</dbReference>
<evidence type="ECO:0000313" key="7">
    <source>
        <dbReference type="EMBL" id="GAA4338503.1"/>
    </source>
</evidence>
<evidence type="ECO:0000256" key="4">
    <source>
        <dbReference type="ARBA" id="ARBA00023002"/>
    </source>
</evidence>
<gene>
    <name evidence="7" type="ORF">GCM10023165_17220</name>
</gene>
<proteinExistence type="inferred from homology"/>
<keyword evidence="3" id="KW-0288">FMN</keyword>
<dbReference type="Pfam" id="PF01070">
    <property type="entry name" value="FMN_dh"/>
    <property type="match status" value="1"/>
</dbReference>
<evidence type="ECO:0000256" key="5">
    <source>
        <dbReference type="ARBA" id="ARBA00024042"/>
    </source>
</evidence>
<dbReference type="InterPro" id="IPR037396">
    <property type="entry name" value="FMN_HAD"/>
</dbReference>
<evidence type="ECO:0000259" key="6">
    <source>
        <dbReference type="PROSITE" id="PS51349"/>
    </source>
</evidence>
<feature type="domain" description="FMN hydroxy acid dehydrogenase" evidence="6">
    <location>
        <begin position="1"/>
        <end position="383"/>
    </location>
</feature>
<dbReference type="RefSeq" id="WP_345537226.1">
    <property type="nucleotide sequence ID" value="NZ_BAABGJ010000013.1"/>
</dbReference>
<comment type="similarity">
    <text evidence="5">Belongs to the FMN-dependent alpha-hydroxy acid dehydrogenase family.</text>
</comment>
<dbReference type="PANTHER" id="PTHR10578">
    <property type="entry name" value="S -2-HYDROXY-ACID OXIDASE-RELATED"/>
    <property type="match status" value="1"/>
</dbReference>
<dbReference type="PROSITE" id="PS00557">
    <property type="entry name" value="FMN_HYDROXY_ACID_DH_1"/>
    <property type="match status" value="1"/>
</dbReference>
<dbReference type="Gene3D" id="3.20.20.70">
    <property type="entry name" value="Aldolase class I"/>
    <property type="match status" value="1"/>
</dbReference>
<keyword evidence="8" id="KW-1185">Reference proteome</keyword>
<dbReference type="InterPro" id="IPR013785">
    <property type="entry name" value="Aldolase_TIM"/>
</dbReference>
<comment type="caution">
    <text evidence="7">The sequence shown here is derived from an EMBL/GenBank/DDBJ whole genome shotgun (WGS) entry which is preliminary data.</text>
</comment>
<dbReference type="InterPro" id="IPR000262">
    <property type="entry name" value="FMN-dep_DH"/>
</dbReference>